<proteinExistence type="predicted"/>
<dbReference type="PANTHER" id="PTHR34754">
    <property type="entry name" value="COILED-COIL DOMAIN-CONTAINING PROTEIN 60"/>
    <property type="match status" value="1"/>
</dbReference>
<evidence type="ECO:0000313" key="2">
    <source>
        <dbReference type="EMBL" id="KYO31725.1"/>
    </source>
</evidence>
<dbReference type="Proteomes" id="UP000050525">
    <property type="component" value="Unassembled WGS sequence"/>
</dbReference>
<dbReference type="STRING" id="8496.A0A151N531"/>
<dbReference type="RefSeq" id="XP_014449124.2">
    <property type="nucleotide sequence ID" value="XM_014593638.3"/>
</dbReference>
<reference evidence="2 3" key="1">
    <citation type="journal article" date="2012" name="Genome Biol.">
        <title>Sequencing three crocodilian genomes to illuminate the evolution of archosaurs and amniotes.</title>
        <authorList>
            <person name="St John J.A."/>
            <person name="Braun E.L."/>
            <person name="Isberg S.R."/>
            <person name="Miles L.G."/>
            <person name="Chong A.Y."/>
            <person name="Gongora J."/>
            <person name="Dalzell P."/>
            <person name="Moran C."/>
            <person name="Bed'hom B."/>
            <person name="Abzhanov A."/>
            <person name="Burgess S.C."/>
            <person name="Cooksey A.M."/>
            <person name="Castoe T.A."/>
            <person name="Crawford N.G."/>
            <person name="Densmore L.D."/>
            <person name="Drew J.C."/>
            <person name="Edwards S.V."/>
            <person name="Faircloth B.C."/>
            <person name="Fujita M.K."/>
            <person name="Greenwold M.J."/>
            <person name="Hoffmann F.G."/>
            <person name="Howard J.M."/>
            <person name="Iguchi T."/>
            <person name="Janes D.E."/>
            <person name="Khan S.Y."/>
            <person name="Kohno S."/>
            <person name="de Koning A.J."/>
            <person name="Lance S.L."/>
            <person name="McCarthy F.M."/>
            <person name="McCormack J.E."/>
            <person name="Merchant M.E."/>
            <person name="Peterson D.G."/>
            <person name="Pollock D.D."/>
            <person name="Pourmand N."/>
            <person name="Raney B.J."/>
            <person name="Roessler K.A."/>
            <person name="Sanford J.R."/>
            <person name="Sawyer R.H."/>
            <person name="Schmidt C.J."/>
            <person name="Triplett E.W."/>
            <person name="Tuberville T.D."/>
            <person name="Venegas-Anaya M."/>
            <person name="Howard J.T."/>
            <person name="Jarvis E.D."/>
            <person name="Guillette L.J.Jr."/>
            <person name="Glenn T.C."/>
            <person name="Green R.E."/>
            <person name="Ray D.A."/>
        </authorList>
    </citation>
    <scope>NUCLEOTIDE SEQUENCE [LARGE SCALE GENOMIC DNA]</scope>
    <source>
        <strain evidence="2">KSC_2009_1</strain>
    </source>
</reference>
<dbReference type="Pfam" id="PF15769">
    <property type="entry name" value="DUF4698"/>
    <property type="match status" value="2"/>
</dbReference>
<dbReference type="CTD" id="160777"/>
<dbReference type="EMBL" id="AKHW03004053">
    <property type="protein sequence ID" value="KYO31725.1"/>
    <property type="molecule type" value="Genomic_DNA"/>
</dbReference>
<feature type="compositionally biased region" description="Basic and acidic residues" evidence="1">
    <location>
        <begin position="105"/>
        <end position="124"/>
    </location>
</feature>
<feature type="compositionally biased region" description="Low complexity" evidence="1">
    <location>
        <begin position="343"/>
        <end position="367"/>
    </location>
</feature>
<dbReference type="AlphaFoldDB" id="A0A151N531"/>
<dbReference type="OrthoDB" id="10017343at2759"/>
<comment type="caution">
    <text evidence="2">The sequence shown here is derived from an EMBL/GenBank/DDBJ whole genome shotgun (WGS) entry which is preliminary data.</text>
</comment>
<gene>
    <name evidence="2" type="primary">CCDC60</name>
    <name evidence="2" type="ORF">Y1Q_0022810</name>
</gene>
<dbReference type="InterPro" id="IPR031526">
    <property type="entry name" value="DUF4698"/>
</dbReference>
<accession>A0A151N531</accession>
<keyword evidence="3" id="KW-1185">Reference proteome</keyword>
<dbReference type="GeneID" id="102568507"/>
<organism evidence="2 3">
    <name type="scientific">Alligator mississippiensis</name>
    <name type="common">American alligator</name>
    <dbReference type="NCBI Taxonomy" id="8496"/>
    <lineage>
        <taxon>Eukaryota</taxon>
        <taxon>Metazoa</taxon>
        <taxon>Chordata</taxon>
        <taxon>Craniata</taxon>
        <taxon>Vertebrata</taxon>
        <taxon>Euteleostomi</taxon>
        <taxon>Archelosauria</taxon>
        <taxon>Archosauria</taxon>
        <taxon>Crocodylia</taxon>
        <taxon>Alligatoridae</taxon>
        <taxon>Alligatorinae</taxon>
        <taxon>Alligator</taxon>
    </lineage>
</organism>
<feature type="region of interest" description="Disordered" evidence="1">
    <location>
        <begin position="195"/>
        <end position="215"/>
    </location>
</feature>
<dbReference type="PANTHER" id="PTHR34754:SF1">
    <property type="entry name" value="COILED-COIL DOMAIN-CONTAINING PROTEIN 60"/>
    <property type="match status" value="1"/>
</dbReference>
<name>A0A151N531_ALLMI</name>
<evidence type="ECO:0000313" key="3">
    <source>
        <dbReference type="Proteomes" id="UP000050525"/>
    </source>
</evidence>
<dbReference type="KEGG" id="amj:102568507"/>
<feature type="region of interest" description="Disordered" evidence="1">
    <location>
        <begin position="105"/>
        <end position="137"/>
    </location>
</feature>
<sequence length="752" mass="86984">MSSRGRMPGNTKTLDPRYFVLIKPLPNPTQKGVKVRARSSTAYRRWEPRREDVFWENYHRRHQQLTRQGYWTPSWKPYQELGEMLYLEPKKLTLYYLGQLPQEPAKEDVHVPQEEMTTTKDSPKPKSAPQESLKKPAQFKQLEKNLRTLSKDLTHTRHLINSVKQGRGYFYLLHKESLERKNALKAAQEEQQARWATECQPPGCSSDEEHSDEERNDFFLTDGPLLRKAVKKKMKTVVRPFTPVHNSLLVPNTSEAAIEPLFRQLCALHWLLEALTLEPNCSIKSVLTCWNPKDPGGSKSTLKKINKEKTARYRWEHFIVDTKKSSQKAPRIQLSRKTNKRTSVISISRLSGPSSSHSRTPPGSTPSLVPSSEDYANVNTAPSDGTREFEDSESMQSKQTREDEEPVNYYLQKLLQIIHEDVAKQFDAEDLSKKTRLQSAQPAYQRNERVSISGLKDQENIAFLEQRHKSSLYGAQKDDKVNATADQDSITAGDQRPRSSLSVTVREDKTTTATFKEEESTKHIKRTKSRHASYFIESKCNLHAEMRQKFSAIAEEAALCLHDNLEILERRREEKCSQKYQALKSIKCFERDLERMRQSGTRAEREHDEDECNWFLSLISRLPSAVKNDSRTQKILKKLEKFGKNPDLRIRPSTFLKVLSDLRVWELCSPDISAAVESQQEEPWQQMALVANTTPGEKLWPQEPLLPPQFVRENIVQIQEEVYKGWLQTQVKIPKRMQSAPPFIEWSKKMVS</sequence>
<feature type="region of interest" description="Disordered" evidence="1">
    <location>
        <begin position="327"/>
        <end position="405"/>
    </location>
</feature>
<protein>
    <submittedName>
        <fullName evidence="2">Coiled-coil domain-containing protein 60 isoform B</fullName>
    </submittedName>
</protein>
<evidence type="ECO:0000256" key="1">
    <source>
        <dbReference type="SAM" id="MobiDB-lite"/>
    </source>
</evidence>